<sequence>MLFITRPISQKSNVKNFIEKFEKYGKQDTIQDTIQNNGSNESVNEIKVAPIKEKFEQGIRNNEKETNIMEQETSDIIEQEPNDIAKNINETEQEPNDIAQNINETERSENKSVQSEDDDFGNFSDASIDEDLNVNTSQFETPRLKNTNCDEQINSIIELMFNDTNNPEFTHEAEVLESQQSNHCDINSLLSPRSRIIYEQLVCLPIQEEPPLLWSNSYMRVLLYNILNIKDHDKIKHEELNTSPSKISTLETNTPINSTMFNQITELLNIKIQHHVPETEKFEEPVPKFNINEMKTELLQEIRNLSNNKELLELSSELIDIKLTHMELLKDKQTYEQVINNLVGHTQRLRRNEIAKYNKKHHRQLKRNSLWPI</sequence>
<evidence type="ECO:0000313" key="2">
    <source>
        <dbReference type="EMBL" id="OEJ83985.1"/>
    </source>
</evidence>
<evidence type="ECO:0000313" key="3">
    <source>
        <dbReference type="Proteomes" id="UP000095728"/>
    </source>
</evidence>
<dbReference type="STRING" id="56408.A0A1E5RAQ2"/>
<dbReference type="FunCoup" id="A0A1E5RAQ2">
    <property type="interactions" value="24"/>
</dbReference>
<gene>
    <name evidence="2" type="ORF">AWRI3579_g2601</name>
</gene>
<accession>A0A1E5RAQ2</accession>
<dbReference type="AlphaFoldDB" id="A0A1E5RAQ2"/>
<dbReference type="Proteomes" id="UP000095728">
    <property type="component" value="Unassembled WGS sequence"/>
</dbReference>
<comment type="caution">
    <text evidence="2">The sequence shown here is derived from an EMBL/GenBank/DDBJ whole genome shotgun (WGS) entry which is preliminary data.</text>
</comment>
<feature type="region of interest" description="Disordered" evidence="1">
    <location>
        <begin position="88"/>
        <end position="118"/>
    </location>
</feature>
<proteinExistence type="predicted"/>
<dbReference type="InParanoid" id="A0A1E5RAQ2"/>
<reference evidence="3" key="1">
    <citation type="journal article" date="2016" name="Genome Announc.">
        <title>Genome sequences of three species of Hanseniaspora isolated from spontaneous wine fermentations.</title>
        <authorList>
            <person name="Sternes P.R."/>
            <person name="Lee D."/>
            <person name="Kutyna D.R."/>
            <person name="Borneman A.R."/>
        </authorList>
    </citation>
    <scope>NUCLEOTIDE SEQUENCE [LARGE SCALE GENOMIC DNA]</scope>
    <source>
        <strain evidence="3">AWRI3579</strain>
    </source>
</reference>
<dbReference type="OrthoDB" id="5378975at2759"/>
<organism evidence="2 3">
    <name type="scientific">Hanseniaspora osmophila</name>
    <dbReference type="NCBI Taxonomy" id="56408"/>
    <lineage>
        <taxon>Eukaryota</taxon>
        <taxon>Fungi</taxon>
        <taxon>Dikarya</taxon>
        <taxon>Ascomycota</taxon>
        <taxon>Saccharomycotina</taxon>
        <taxon>Saccharomycetes</taxon>
        <taxon>Saccharomycodales</taxon>
        <taxon>Saccharomycodaceae</taxon>
        <taxon>Hanseniaspora</taxon>
    </lineage>
</organism>
<keyword evidence="3" id="KW-1185">Reference proteome</keyword>
<evidence type="ECO:0000256" key="1">
    <source>
        <dbReference type="SAM" id="MobiDB-lite"/>
    </source>
</evidence>
<name>A0A1E5RAQ2_9ASCO</name>
<dbReference type="EMBL" id="LPNM01000008">
    <property type="protein sequence ID" value="OEJ83985.1"/>
    <property type="molecule type" value="Genomic_DNA"/>
</dbReference>
<protein>
    <submittedName>
        <fullName evidence="2">Uncharacterized protein</fullName>
    </submittedName>
</protein>